<name>A0A9W8HBC8_9FUNG</name>
<dbReference type="InterPro" id="IPR007714">
    <property type="entry name" value="CFA20_dom"/>
</dbReference>
<dbReference type="EMBL" id="JANBUL010000156">
    <property type="protein sequence ID" value="KAJ2779940.1"/>
    <property type="molecule type" value="Genomic_DNA"/>
</dbReference>
<evidence type="ECO:0000313" key="2">
    <source>
        <dbReference type="EMBL" id="KAJ2779940.1"/>
    </source>
</evidence>
<proteinExistence type="predicted"/>
<evidence type="ECO:0000259" key="1">
    <source>
        <dbReference type="Pfam" id="PF05018"/>
    </source>
</evidence>
<dbReference type="OrthoDB" id="7486196at2759"/>
<protein>
    <recommendedName>
        <fullName evidence="1">CFA20 domain-containing protein</fullName>
    </recommendedName>
</protein>
<dbReference type="Pfam" id="PF05018">
    <property type="entry name" value="CFA20_dom"/>
    <property type="match status" value="1"/>
</dbReference>
<comment type="caution">
    <text evidence="2">The sequence shown here is derived from an EMBL/GenBank/DDBJ whole genome shotgun (WGS) entry which is preliminary data.</text>
</comment>
<reference evidence="2" key="1">
    <citation type="submission" date="2022-07" db="EMBL/GenBank/DDBJ databases">
        <title>Phylogenomic reconstructions and comparative analyses of Kickxellomycotina fungi.</title>
        <authorList>
            <person name="Reynolds N.K."/>
            <person name="Stajich J.E."/>
            <person name="Barry K."/>
            <person name="Grigoriev I.V."/>
            <person name="Crous P."/>
            <person name="Smith M.E."/>
        </authorList>
    </citation>
    <scope>NUCLEOTIDE SEQUENCE</scope>
    <source>
        <strain evidence="2">NBRC 105414</strain>
    </source>
</reference>
<dbReference type="InterPro" id="IPR040441">
    <property type="entry name" value="CFA20/CFAP20DC"/>
</dbReference>
<accession>A0A9W8HBC8</accession>
<keyword evidence="3" id="KW-1185">Reference proteome</keyword>
<dbReference type="Proteomes" id="UP001140217">
    <property type="component" value="Unassembled WGS sequence"/>
</dbReference>
<dbReference type="PANTHER" id="PTHR12458">
    <property type="entry name" value="ORF PROTEIN"/>
    <property type="match status" value="1"/>
</dbReference>
<organism evidence="2 3">
    <name type="scientific">Coemansia javaensis</name>
    <dbReference type="NCBI Taxonomy" id="2761396"/>
    <lineage>
        <taxon>Eukaryota</taxon>
        <taxon>Fungi</taxon>
        <taxon>Fungi incertae sedis</taxon>
        <taxon>Zoopagomycota</taxon>
        <taxon>Kickxellomycotina</taxon>
        <taxon>Kickxellomycetes</taxon>
        <taxon>Kickxellales</taxon>
        <taxon>Kickxellaceae</taxon>
        <taxon>Coemansia</taxon>
    </lineage>
</organism>
<sequence>MLRHAHQSGIVTVLNSASSHPLQLWRVSAGAGGRVCVEDDEGGEVVDGPVVRIEGPRLAQTFVGCPRGADETLGIRHPFLVLVVKDIGHQFSVEAEIADTRGVVRRLRASNFEPEVRVEPGVARLPLRLDPGWNYLTFDLAQTTARAYGTGFAEARRVTVHASACLRLVLFADRVVPEDELPRELRLRGRAVAGGGTC</sequence>
<evidence type="ECO:0000313" key="3">
    <source>
        <dbReference type="Proteomes" id="UP001140217"/>
    </source>
</evidence>
<dbReference type="AlphaFoldDB" id="A0A9W8HBC8"/>
<feature type="domain" description="CFA20" evidence="1">
    <location>
        <begin position="1"/>
        <end position="187"/>
    </location>
</feature>
<gene>
    <name evidence="2" type="ORF">H4R18_003720</name>
</gene>